<organism evidence="11 12">
    <name type="scientific">Ruminococcus flavefaciens</name>
    <dbReference type="NCBI Taxonomy" id="1265"/>
    <lineage>
        <taxon>Bacteria</taxon>
        <taxon>Bacillati</taxon>
        <taxon>Bacillota</taxon>
        <taxon>Clostridia</taxon>
        <taxon>Eubacteriales</taxon>
        <taxon>Oscillospiraceae</taxon>
        <taxon>Ruminococcus</taxon>
    </lineage>
</organism>
<evidence type="ECO:0000256" key="3">
    <source>
        <dbReference type="ARBA" id="ARBA00022553"/>
    </source>
</evidence>
<keyword evidence="8" id="KW-0902">Two-component regulatory system</keyword>
<dbReference type="PANTHER" id="PTHR24421">
    <property type="entry name" value="NITRATE/NITRITE SENSOR PROTEIN NARX-RELATED"/>
    <property type="match status" value="1"/>
</dbReference>
<keyword evidence="9" id="KW-0472">Membrane</keyword>
<evidence type="ECO:0000313" key="12">
    <source>
        <dbReference type="Proteomes" id="UP000183461"/>
    </source>
</evidence>
<evidence type="ECO:0000256" key="7">
    <source>
        <dbReference type="ARBA" id="ARBA00022840"/>
    </source>
</evidence>
<dbReference type="GO" id="GO:0000155">
    <property type="term" value="F:phosphorelay sensor kinase activity"/>
    <property type="evidence" value="ECO:0007669"/>
    <property type="project" value="InterPro"/>
</dbReference>
<dbReference type="GO" id="GO:0046983">
    <property type="term" value="F:protein dimerization activity"/>
    <property type="evidence" value="ECO:0007669"/>
    <property type="project" value="InterPro"/>
</dbReference>
<dbReference type="GO" id="GO:0016020">
    <property type="term" value="C:membrane"/>
    <property type="evidence" value="ECO:0007669"/>
    <property type="project" value="InterPro"/>
</dbReference>
<comment type="catalytic activity">
    <reaction evidence="1">
        <text>ATP + protein L-histidine = ADP + protein N-phospho-L-histidine.</text>
        <dbReference type="EC" id="2.7.13.3"/>
    </reaction>
</comment>
<dbReference type="InterPro" id="IPR036890">
    <property type="entry name" value="HATPase_C_sf"/>
</dbReference>
<keyword evidence="9" id="KW-1133">Transmembrane helix</keyword>
<dbReference type="InterPro" id="IPR011712">
    <property type="entry name" value="Sig_transdc_His_kin_sub3_dim/P"/>
</dbReference>
<evidence type="ECO:0000256" key="1">
    <source>
        <dbReference type="ARBA" id="ARBA00000085"/>
    </source>
</evidence>
<dbReference type="Gene3D" id="1.20.5.1930">
    <property type="match status" value="1"/>
</dbReference>
<accession>A0A1K1MUC0</accession>
<dbReference type="RefSeq" id="WP_072299732.1">
    <property type="nucleotide sequence ID" value="NZ_FPIP01000003.1"/>
</dbReference>
<keyword evidence="7" id="KW-0067">ATP-binding</keyword>
<keyword evidence="6 11" id="KW-0418">Kinase</keyword>
<feature type="transmembrane region" description="Helical" evidence="9">
    <location>
        <begin position="53"/>
        <end position="76"/>
    </location>
</feature>
<evidence type="ECO:0000256" key="8">
    <source>
        <dbReference type="ARBA" id="ARBA00023012"/>
    </source>
</evidence>
<feature type="domain" description="Signal transduction histidine kinase subgroup 3 dimerisation and phosphoacceptor" evidence="10">
    <location>
        <begin position="168"/>
        <end position="231"/>
    </location>
</feature>
<evidence type="ECO:0000256" key="5">
    <source>
        <dbReference type="ARBA" id="ARBA00022741"/>
    </source>
</evidence>
<dbReference type="EC" id="2.7.13.3" evidence="2"/>
<evidence type="ECO:0000259" key="10">
    <source>
        <dbReference type="Pfam" id="PF07730"/>
    </source>
</evidence>
<keyword evidence="4" id="KW-0808">Transferase</keyword>
<evidence type="ECO:0000256" key="9">
    <source>
        <dbReference type="SAM" id="Phobius"/>
    </source>
</evidence>
<evidence type="ECO:0000313" key="11">
    <source>
        <dbReference type="EMBL" id="SFW26687.1"/>
    </source>
</evidence>
<dbReference type="AlphaFoldDB" id="A0A1K1MUC0"/>
<keyword evidence="9" id="KW-0812">Transmembrane</keyword>
<dbReference type="CDD" id="cd16917">
    <property type="entry name" value="HATPase_UhpB-NarQ-NarX-like"/>
    <property type="match status" value="1"/>
</dbReference>
<dbReference type="PANTHER" id="PTHR24421:SF10">
    <property type="entry name" value="NITRATE_NITRITE SENSOR PROTEIN NARQ"/>
    <property type="match status" value="1"/>
</dbReference>
<dbReference type="GO" id="GO:0005524">
    <property type="term" value="F:ATP binding"/>
    <property type="evidence" value="ECO:0007669"/>
    <property type="project" value="UniProtKB-KW"/>
</dbReference>
<keyword evidence="5" id="KW-0547">Nucleotide-binding</keyword>
<proteinExistence type="predicted"/>
<name>A0A1K1MUC0_RUMFL</name>
<protein>
    <recommendedName>
        <fullName evidence="2">histidine kinase</fullName>
        <ecNumber evidence="2">2.7.13.3</ecNumber>
    </recommendedName>
</protein>
<dbReference type="EMBL" id="FPIP01000003">
    <property type="protein sequence ID" value="SFW26687.1"/>
    <property type="molecule type" value="Genomic_DNA"/>
</dbReference>
<sequence length="353" mass="38836">MNRLIDKLAILLLCMMSLAMSDSFIEPVIVVITAVTASAAAQLLTGKAEASIIIVACSLACGVFPLFLCMIPLMLYDALWEKKWWLVLPAAAVLINIGDMKILQIAMTAAAIAVTVIIYLRVSGLEQTVTKLTLLRDEIAGKNRQLGEQNLRLAQAQDNEIHLATLKERNRIAREIHDNVGHMLTRSLLQSGALIVINKDEQLREPLESLKATLDSAMTSIRESVHDLHDDSIDLKKVIEDSIKTVDSRFTVTLDCDVSEYMAGNVKLCMIGVIKEGLSNAVKHSAGDKISIIVREHPAFYQLMLEDNGSCSEIKESGIGLKNMHDRVEALKGRISFTPSAEGFKIFVSIPKQ</sequence>
<dbReference type="Pfam" id="PF07730">
    <property type="entry name" value="HisKA_3"/>
    <property type="match status" value="1"/>
</dbReference>
<evidence type="ECO:0000256" key="6">
    <source>
        <dbReference type="ARBA" id="ARBA00022777"/>
    </source>
</evidence>
<evidence type="ECO:0000256" key="4">
    <source>
        <dbReference type="ARBA" id="ARBA00022679"/>
    </source>
</evidence>
<gene>
    <name evidence="11" type="ORF">SAMN02910280_1380</name>
</gene>
<feature type="transmembrane region" description="Helical" evidence="9">
    <location>
        <begin position="102"/>
        <end position="122"/>
    </location>
</feature>
<keyword evidence="3" id="KW-0597">Phosphoprotein</keyword>
<dbReference type="Proteomes" id="UP000183461">
    <property type="component" value="Unassembled WGS sequence"/>
</dbReference>
<dbReference type="InterPro" id="IPR050482">
    <property type="entry name" value="Sensor_HK_TwoCompSys"/>
</dbReference>
<reference evidence="11 12" key="1">
    <citation type="submission" date="2016-11" db="EMBL/GenBank/DDBJ databases">
        <authorList>
            <person name="Jaros S."/>
            <person name="Januszkiewicz K."/>
            <person name="Wedrychowicz H."/>
        </authorList>
    </citation>
    <scope>NUCLEOTIDE SEQUENCE [LARGE SCALE GENOMIC DNA]</scope>
    <source>
        <strain evidence="11 12">YL228</strain>
    </source>
</reference>
<dbReference type="SUPFAM" id="SSF55874">
    <property type="entry name" value="ATPase domain of HSP90 chaperone/DNA topoisomerase II/histidine kinase"/>
    <property type="match status" value="1"/>
</dbReference>
<evidence type="ECO:0000256" key="2">
    <source>
        <dbReference type="ARBA" id="ARBA00012438"/>
    </source>
</evidence>
<dbReference type="Gene3D" id="3.30.565.10">
    <property type="entry name" value="Histidine kinase-like ATPase, C-terminal domain"/>
    <property type="match status" value="1"/>
</dbReference>